<dbReference type="NCBIfam" id="TIGR01207">
    <property type="entry name" value="rmlA"/>
    <property type="match status" value="1"/>
</dbReference>
<evidence type="ECO:0000256" key="6">
    <source>
        <dbReference type="ARBA" id="ARBA00022723"/>
    </source>
</evidence>
<keyword evidence="4 9" id="KW-0808">Transferase</keyword>
<comment type="catalytic activity">
    <reaction evidence="8 9">
        <text>dTTP + alpha-D-glucose 1-phosphate + H(+) = dTDP-alpha-D-glucose + diphosphate</text>
        <dbReference type="Rhea" id="RHEA:15225"/>
        <dbReference type="ChEBI" id="CHEBI:15378"/>
        <dbReference type="ChEBI" id="CHEBI:33019"/>
        <dbReference type="ChEBI" id="CHEBI:37568"/>
        <dbReference type="ChEBI" id="CHEBI:57477"/>
        <dbReference type="ChEBI" id="CHEBI:58601"/>
        <dbReference type="EC" id="2.7.7.24"/>
    </reaction>
</comment>
<dbReference type="InterPro" id="IPR005907">
    <property type="entry name" value="G1P_thy_trans_s"/>
</dbReference>
<comment type="function">
    <text evidence="9">Catalyzes the formation of dTDP-glucose, from dTTP and glucose 1-phosphate, as well as its pyrophosphorolysis.</text>
</comment>
<keyword evidence="5 9" id="KW-0548">Nucleotidyltransferase</keyword>
<dbReference type="SUPFAM" id="SSF53448">
    <property type="entry name" value="Nucleotide-diphospho-sugar transferases"/>
    <property type="match status" value="1"/>
</dbReference>
<keyword evidence="7 9" id="KW-0460">Magnesium</keyword>
<comment type="cofactor">
    <cofactor evidence="1">
        <name>Mg(2+)</name>
        <dbReference type="ChEBI" id="CHEBI:18420"/>
    </cofactor>
</comment>
<evidence type="ECO:0000256" key="9">
    <source>
        <dbReference type="RuleBase" id="RU003706"/>
    </source>
</evidence>
<dbReference type="InterPro" id="IPR005835">
    <property type="entry name" value="NTP_transferase_dom"/>
</dbReference>
<reference evidence="11 12" key="1">
    <citation type="submission" date="2021-05" db="EMBL/GenBank/DDBJ databases">
        <title>Ecology and evolution of chlamydial symbionts of arthropods.</title>
        <authorList>
            <person name="Halter T."/>
            <person name="Sixt B.S."/>
            <person name="Toenshoff E.R."/>
            <person name="Koestlbacher S."/>
            <person name="Schulz F."/>
            <person name="Kostanjsek R."/>
            <person name="Collingro A."/>
            <person name="Hendrickx F."/>
            <person name="Horn M."/>
        </authorList>
    </citation>
    <scope>NUCLEOTIDE SEQUENCE [LARGE SCALE GENOMIC DNA]</scope>
    <source>
        <strain evidence="11 12">15C</strain>
    </source>
</reference>
<feature type="domain" description="Nucleotidyl transferase" evidence="10">
    <location>
        <begin position="2"/>
        <end position="236"/>
    </location>
</feature>
<evidence type="ECO:0000256" key="1">
    <source>
        <dbReference type="ARBA" id="ARBA00001946"/>
    </source>
</evidence>
<evidence type="ECO:0000256" key="3">
    <source>
        <dbReference type="ARBA" id="ARBA00012461"/>
    </source>
</evidence>
<proteinExistence type="inferred from homology"/>
<evidence type="ECO:0000256" key="7">
    <source>
        <dbReference type="ARBA" id="ARBA00022842"/>
    </source>
</evidence>
<dbReference type="PANTHER" id="PTHR43532">
    <property type="entry name" value="GLUCOSE-1-PHOSPHATE THYMIDYLYLTRANSFERASE"/>
    <property type="match status" value="1"/>
</dbReference>
<dbReference type="RefSeq" id="WP_194844863.1">
    <property type="nucleotide sequence ID" value="NZ_CP075585.1"/>
</dbReference>
<dbReference type="PANTHER" id="PTHR43532:SF1">
    <property type="entry name" value="GLUCOSE-1-PHOSPHATE THYMIDYLYLTRANSFERASE 1"/>
    <property type="match status" value="1"/>
</dbReference>
<evidence type="ECO:0000256" key="2">
    <source>
        <dbReference type="ARBA" id="ARBA00010480"/>
    </source>
</evidence>
<dbReference type="Proteomes" id="UP000822862">
    <property type="component" value="Chromosome"/>
</dbReference>
<evidence type="ECO:0000259" key="10">
    <source>
        <dbReference type="Pfam" id="PF00483"/>
    </source>
</evidence>
<evidence type="ECO:0000256" key="5">
    <source>
        <dbReference type="ARBA" id="ARBA00022695"/>
    </source>
</evidence>
<gene>
    <name evidence="11" type="ORF">RHAB15C_0000921</name>
</gene>
<organism evidence="11 12">
    <name type="scientific">Candidatus Rhabdochlamydia porcellionis</name>
    <dbReference type="NCBI Taxonomy" id="225148"/>
    <lineage>
        <taxon>Bacteria</taxon>
        <taxon>Pseudomonadati</taxon>
        <taxon>Chlamydiota</taxon>
        <taxon>Chlamydiia</taxon>
        <taxon>Parachlamydiales</taxon>
        <taxon>Candidatus Rhabdochlamydiaceae</taxon>
        <taxon>Candidatus Rhabdochlamydia</taxon>
    </lineage>
</organism>
<evidence type="ECO:0000313" key="12">
    <source>
        <dbReference type="Proteomes" id="UP000822862"/>
    </source>
</evidence>
<accession>A0ABX8Z089</accession>
<comment type="similarity">
    <text evidence="2 9">Belongs to the glucose-1-phosphate thymidylyltransferase family.</text>
</comment>
<name>A0ABX8Z089_9BACT</name>
<evidence type="ECO:0000313" key="11">
    <source>
        <dbReference type="EMBL" id="QZA59037.1"/>
    </source>
</evidence>
<dbReference type="Pfam" id="PF00483">
    <property type="entry name" value="NTP_transferase"/>
    <property type="match status" value="1"/>
</dbReference>
<evidence type="ECO:0000256" key="4">
    <source>
        <dbReference type="ARBA" id="ARBA00022679"/>
    </source>
</evidence>
<evidence type="ECO:0000256" key="8">
    <source>
        <dbReference type="ARBA" id="ARBA00049336"/>
    </source>
</evidence>
<dbReference type="InterPro" id="IPR029044">
    <property type="entry name" value="Nucleotide-diphossugar_trans"/>
</dbReference>
<protein>
    <recommendedName>
        <fullName evidence="3 9">Glucose-1-phosphate thymidylyltransferase</fullName>
        <ecNumber evidence="3 9">2.7.7.24</ecNumber>
    </recommendedName>
</protein>
<keyword evidence="12" id="KW-1185">Reference proteome</keyword>
<dbReference type="EMBL" id="CP075585">
    <property type="protein sequence ID" value="QZA59037.1"/>
    <property type="molecule type" value="Genomic_DNA"/>
</dbReference>
<dbReference type="Gene3D" id="3.90.550.10">
    <property type="entry name" value="Spore Coat Polysaccharide Biosynthesis Protein SpsA, Chain A"/>
    <property type="match status" value="1"/>
</dbReference>
<dbReference type="GO" id="GO:0008879">
    <property type="term" value="F:glucose-1-phosphate thymidylyltransferase activity"/>
    <property type="evidence" value="ECO:0007669"/>
    <property type="project" value="UniProtKB-EC"/>
</dbReference>
<dbReference type="EC" id="2.7.7.24" evidence="3 9"/>
<keyword evidence="6 9" id="KW-0479">Metal-binding</keyword>
<sequence>MKGIILAGGKGTRLYPITISVCKQLLPVFDKPMIYYPLAILMLAGIKEVLIISTLEDSSRFQHLFKDGSDLGISISYALQGKPEGIAQSFLIGESFINQENVALILGDNIFYGHQLSQLLKESSSFVEGATIFGYEVKDPHRYGVLEFDTNQEVVDIVEKPLHPKSNFAVTGLYYYDHQVVSIAKQLKPSKRGEYEITDLNKLYLRKKQLQVKLFERGFAWLDTGTHDALQQASLYVKTIQERQGIYIACLEEIAYQMGFIDLNQLQKAASLYADTDYGRHLYKLVQKEETKLAKI</sequence>
<dbReference type="CDD" id="cd02538">
    <property type="entry name" value="G1P_TT_short"/>
    <property type="match status" value="1"/>
</dbReference>